<sequence length="282" mass="31230">MDQGSITGWGVSCGRQKSHATFKTALSRRIVLFCLVFVSVATTRIEAGAGDDAGFERFRVIVEKNMFARPHGRDGKAAQPPESSSTANPEEVKLVGIVRMRNPLSSIAIIEKGGRHRLCRVGDRVGTLVLRSIRDHDIVFESPAGLWLAEIEPGTAQHRRPAVRRPPDSTDLVRATDPSAPPYRRRLPVRAVDVKQLAEAGLIAYAEDGVVKGLELTRNTMGLKKGDRVTHVDGQSLCAKRPRQKLWQIVRKRSVSRMPPSEIRVVIERDRRTLELLVSLVG</sequence>
<feature type="region of interest" description="Disordered" evidence="1">
    <location>
        <begin position="70"/>
        <end position="91"/>
    </location>
</feature>
<organism evidence="2 3">
    <name type="scientific">Anaerobaca lacustris</name>
    <dbReference type="NCBI Taxonomy" id="3044600"/>
    <lineage>
        <taxon>Bacteria</taxon>
        <taxon>Pseudomonadati</taxon>
        <taxon>Planctomycetota</taxon>
        <taxon>Phycisphaerae</taxon>
        <taxon>Sedimentisphaerales</taxon>
        <taxon>Anaerobacaceae</taxon>
        <taxon>Anaerobaca</taxon>
    </lineage>
</organism>
<evidence type="ECO:0000256" key="1">
    <source>
        <dbReference type="SAM" id="MobiDB-lite"/>
    </source>
</evidence>
<comment type="caution">
    <text evidence="2">The sequence shown here is derived from an EMBL/GenBank/DDBJ whole genome shotgun (WGS) entry which is preliminary data.</text>
</comment>
<gene>
    <name evidence="2" type="ORF">QJ522_16255</name>
</gene>
<reference evidence="2" key="1">
    <citation type="submission" date="2023-05" db="EMBL/GenBank/DDBJ databases">
        <title>Anaerotaeda fermentans gen. nov., sp. nov., a novel anaerobic planctomycete of the new family within the order Sedimentisphaerales isolated from Taman Peninsula, Russia.</title>
        <authorList>
            <person name="Khomyakova M.A."/>
            <person name="Merkel A.Y."/>
            <person name="Slobodkin A.I."/>
        </authorList>
    </citation>
    <scope>NUCLEOTIDE SEQUENCE</scope>
    <source>
        <strain evidence="2">M17dextr</strain>
    </source>
</reference>
<dbReference type="AlphaFoldDB" id="A0AAW6U3B7"/>
<protein>
    <recommendedName>
        <fullName evidence="4">PDZ domain-containing protein</fullName>
    </recommendedName>
</protein>
<dbReference type="Proteomes" id="UP001431776">
    <property type="component" value="Unassembled WGS sequence"/>
</dbReference>
<dbReference type="EMBL" id="JASCXX010000022">
    <property type="protein sequence ID" value="MDI6450611.1"/>
    <property type="molecule type" value="Genomic_DNA"/>
</dbReference>
<evidence type="ECO:0000313" key="2">
    <source>
        <dbReference type="EMBL" id="MDI6450611.1"/>
    </source>
</evidence>
<evidence type="ECO:0008006" key="4">
    <source>
        <dbReference type="Google" id="ProtNLM"/>
    </source>
</evidence>
<name>A0AAW6U3B7_9BACT</name>
<evidence type="ECO:0000313" key="3">
    <source>
        <dbReference type="Proteomes" id="UP001431776"/>
    </source>
</evidence>
<keyword evidence="3" id="KW-1185">Reference proteome</keyword>
<dbReference type="Gene3D" id="2.30.30.830">
    <property type="match status" value="1"/>
</dbReference>
<feature type="region of interest" description="Disordered" evidence="1">
    <location>
        <begin position="156"/>
        <end position="180"/>
    </location>
</feature>
<proteinExistence type="predicted"/>
<accession>A0AAW6U3B7</accession>
<dbReference type="RefSeq" id="WP_349246021.1">
    <property type="nucleotide sequence ID" value="NZ_JASCXX010000022.1"/>
</dbReference>